<accession>A0ABP6S008</accession>
<comment type="caution">
    <text evidence="1">The sequence shown here is derived from an EMBL/GenBank/DDBJ whole genome shotgun (WGS) entry which is preliminary data.</text>
</comment>
<dbReference type="PANTHER" id="PTHR18901">
    <property type="entry name" value="2-DEOXYGLUCOSE-6-PHOSPHATE PHOSPHATASE 2"/>
    <property type="match status" value="1"/>
</dbReference>
<organism evidence="1 2">
    <name type="scientific">Saccharopolyspora gregorii</name>
    <dbReference type="NCBI Taxonomy" id="33914"/>
    <lineage>
        <taxon>Bacteria</taxon>
        <taxon>Bacillati</taxon>
        <taxon>Actinomycetota</taxon>
        <taxon>Actinomycetes</taxon>
        <taxon>Pseudonocardiales</taxon>
        <taxon>Pseudonocardiaceae</taxon>
        <taxon>Saccharopolyspora</taxon>
    </lineage>
</organism>
<protein>
    <submittedName>
        <fullName evidence="1">HAD family phosphatase</fullName>
    </submittedName>
</protein>
<dbReference type="CDD" id="cd07505">
    <property type="entry name" value="HAD_BPGM-like"/>
    <property type="match status" value="1"/>
</dbReference>
<proteinExistence type="predicted"/>
<dbReference type="InterPro" id="IPR006439">
    <property type="entry name" value="HAD-SF_hydro_IA"/>
</dbReference>
<dbReference type="Gene3D" id="1.10.150.240">
    <property type="entry name" value="Putative phosphatase, domain 2"/>
    <property type="match status" value="1"/>
</dbReference>
<dbReference type="InterPro" id="IPR023214">
    <property type="entry name" value="HAD_sf"/>
</dbReference>
<dbReference type="SUPFAM" id="SSF56784">
    <property type="entry name" value="HAD-like"/>
    <property type="match status" value="1"/>
</dbReference>
<dbReference type="Pfam" id="PF00702">
    <property type="entry name" value="Hydrolase"/>
    <property type="match status" value="1"/>
</dbReference>
<dbReference type="NCBIfam" id="TIGR01509">
    <property type="entry name" value="HAD-SF-IA-v3"/>
    <property type="match status" value="1"/>
</dbReference>
<evidence type="ECO:0000313" key="2">
    <source>
        <dbReference type="Proteomes" id="UP001500483"/>
    </source>
</evidence>
<dbReference type="RefSeq" id="WP_344930948.1">
    <property type="nucleotide sequence ID" value="NZ_BAAAYK010000038.1"/>
</dbReference>
<gene>
    <name evidence="1" type="ORF">GCM10020366_60650</name>
</gene>
<dbReference type="SFLD" id="SFLDS00003">
    <property type="entry name" value="Haloacid_Dehalogenase"/>
    <property type="match status" value="1"/>
</dbReference>
<dbReference type="Gene3D" id="3.40.50.1000">
    <property type="entry name" value="HAD superfamily/HAD-like"/>
    <property type="match status" value="1"/>
</dbReference>
<dbReference type="PANTHER" id="PTHR18901:SF38">
    <property type="entry name" value="PSEUDOURIDINE-5'-PHOSPHATASE"/>
    <property type="match status" value="1"/>
</dbReference>
<sequence length="215" mass="22320">MTPAAVLFDLDGVLVDSEQLWDRIRRDVVAAHGGRWTDDATRAMQGMSTPEWARYLVDDLGAQLTADDAAERVIAEMARVYAADAPVLPGAADTLRRVAERFPTAIASSAPPRIIQAFLDSTGLTVGATLSSEQVGAGKPAPDVYLEAARLLGTSAADCAAVEDSSNGLRAATASGATVFAVPNAHFPPAEDALAGAHRVLGDITELPAALDELG</sequence>
<name>A0ABP6S008_9PSEU</name>
<keyword evidence="2" id="KW-1185">Reference proteome</keyword>
<dbReference type="InterPro" id="IPR023198">
    <property type="entry name" value="PGP-like_dom2"/>
</dbReference>
<dbReference type="EMBL" id="BAAAYK010000038">
    <property type="protein sequence ID" value="GAA3364508.1"/>
    <property type="molecule type" value="Genomic_DNA"/>
</dbReference>
<dbReference type="Proteomes" id="UP001500483">
    <property type="component" value="Unassembled WGS sequence"/>
</dbReference>
<dbReference type="SFLD" id="SFLDG01129">
    <property type="entry name" value="C1.5:_HAD__Beta-PGM__Phosphata"/>
    <property type="match status" value="1"/>
</dbReference>
<reference evidence="2" key="1">
    <citation type="journal article" date="2019" name="Int. J. Syst. Evol. Microbiol.">
        <title>The Global Catalogue of Microorganisms (GCM) 10K type strain sequencing project: providing services to taxonomists for standard genome sequencing and annotation.</title>
        <authorList>
            <consortium name="The Broad Institute Genomics Platform"/>
            <consortium name="The Broad Institute Genome Sequencing Center for Infectious Disease"/>
            <person name="Wu L."/>
            <person name="Ma J."/>
        </authorList>
    </citation>
    <scope>NUCLEOTIDE SEQUENCE [LARGE SCALE GENOMIC DNA]</scope>
    <source>
        <strain evidence="2">JCM 9687</strain>
    </source>
</reference>
<dbReference type="InterPro" id="IPR036412">
    <property type="entry name" value="HAD-like_sf"/>
</dbReference>
<evidence type="ECO:0000313" key="1">
    <source>
        <dbReference type="EMBL" id="GAA3364508.1"/>
    </source>
</evidence>